<protein>
    <submittedName>
        <fullName evidence="1">Uncharacterized protein</fullName>
    </submittedName>
</protein>
<proteinExistence type="predicted"/>
<dbReference type="KEGG" id="fox:FOXG_22297"/>
<evidence type="ECO:0000313" key="1">
    <source>
        <dbReference type="EMBL" id="KNB18591.1"/>
    </source>
</evidence>
<dbReference type="EMBL" id="DS231727">
    <property type="protein sequence ID" value="KNB18591.1"/>
    <property type="molecule type" value="Genomic_DNA"/>
</dbReference>
<dbReference type="RefSeq" id="XP_018256636.1">
    <property type="nucleotide sequence ID" value="XM_018402690.1"/>
</dbReference>
<dbReference type="AlphaFoldDB" id="A0A0J9W7I5"/>
<sequence length="140" mass="15352">MRSPRTSTFARLLRRALSTRPLSPFVLSHSSIHRSGGSLYRCHPADTLLRCALHSCRCCAIRSHQQSDRFFLTGPHCRASNAPSSADRRSSCMLSASYAMRLGGHALCLLQMLLVSSGSSVASHRNMSHGQRAECVVLLL</sequence>
<evidence type="ECO:0000313" key="2">
    <source>
        <dbReference type="Proteomes" id="UP000009097"/>
    </source>
</evidence>
<reference evidence="1" key="2">
    <citation type="journal article" date="2010" name="Nature">
        <title>Comparative genomics reveals mobile pathogenicity chromosomes in Fusarium.</title>
        <authorList>
            <person name="Ma L.J."/>
            <person name="van der Does H.C."/>
            <person name="Borkovich K.A."/>
            <person name="Coleman J.J."/>
            <person name="Daboussi M.J."/>
            <person name="Di Pietro A."/>
            <person name="Dufresne M."/>
            <person name="Freitag M."/>
            <person name="Grabherr M."/>
            <person name="Henrissat B."/>
            <person name="Houterman P.M."/>
            <person name="Kang S."/>
            <person name="Shim W.B."/>
            <person name="Woloshuk C."/>
            <person name="Xie X."/>
            <person name="Xu J.R."/>
            <person name="Antoniw J."/>
            <person name="Baker S.E."/>
            <person name="Bluhm B.H."/>
            <person name="Breakspear A."/>
            <person name="Brown D.W."/>
            <person name="Butchko R.A."/>
            <person name="Chapman S."/>
            <person name="Coulson R."/>
            <person name="Coutinho P.M."/>
            <person name="Danchin E.G."/>
            <person name="Diener A."/>
            <person name="Gale L.R."/>
            <person name="Gardiner D.M."/>
            <person name="Goff S."/>
            <person name="Hammond-Kosack K.E."/>
            <person name="Hilburn K."/>
            <person name="Hua-Van A."/>
            <person name="Jonkers W."/>
            <person name="Kazan K."/>
            <person name="Kodira C.D."/>
            <person name="Koehrsen M."/>
            <person name="Kumar L."/>
            <person name="Lee Y.H."/>
            <person name="Li L."/>
            <person name="Manners J.M."/>
            <person name="Miranda-Saavedra D."/>
            <person name="Mukherjee M."/>
            <person name="Park G."/>
            <person name="Park J."/>
            <person name="Park S.Y."/>
            <person name="Proctor R.H."/>
            <person name="Regev A."/>
            <person name="Ruiz-Roldan M.C."/>
            <person name="Sain D."/>
            <person name="Sakthikumar S."/>
            <person name="Sykes S."/>
            <person name="Schwartz D.C."/>
            <person name="Turgeon B.G."/>
            <person name="Wapinski I."/>
            <person name="Yoder O."/>
            <person name="Young S."/>
            <person name="Zeng Q."/>
            <person name="Zhou S."/>
            <person name="Galagan J."/>
            <person name="Cuomo C.A."/>
            <person name="Kistler H.C."/>
            <person name="Rep M."/>
        </authorList>
    </citation>
    <scope>NUCLEOTIDE SEQUENCE [LARGE SCALE GENOMIC DNA]</scope>
    <source>
        <strain evidence="1">4287</strain>
    </source>
</reference>
<dbReference type="GeneID" id="28963003"/>
<dbReference type="VEuPathDB" id="FungiDB:FOXG_22297"/>
<gene>
    <name evidence="1" type="ORF">FOXG_22297</name>
</gene>
<reference evidence="1" key="1">
    <citation type="submission" date="2007-04" db="EMBL/GenBank/DDBJ databases">
        <authorList>
            <consortium name="The Broad Institute Genome Sequencing Platform"/>
            <person name="Birren B."/>
            <person name="Lander E."/>
            <person name="Galagan J."/>
            <person name="Nusbaum C."/>
            <person name="Devon K."/>
            <person name="Ma L.-J."/>
            <person name="Jaffe D."/>
            <person name="Butler J."/>
            <person name="Alvarez P."/>
            <person name="Gnerre S."/>
            <person name="Grabherr M."/>
            <person name="Kleber M."/>
            <person name="Mauceli E."/>
            <person name="Brockman W."/>
            <person name="MacCallum I.A."/>
            <person name="Young S."/>
            <person name="LaButti K."/>
            <person name="DeCaprio D."/>
            <person name="Crawford M."/>
            <person name="Koehrsen M."/>
            <person name="Engels R."/>
            <person name="Montgomery P."/>
            <person name="Pearson M."/>
            <person name="Howarth C."/>
            <person name="Larson L."/>
            <person name="White J."/>
            <person name="O'Leary S."/>
            <person name="Kodira C."/>
            <person name="Zeng Q."/>
            <person name="Yandava C."/>
            <person name="Alvarado L."/>
            <person name="Kistler C."/>
            <person name="Shim W.-B."/>
            <person name="Kang S."/>
            <person name="Woloshuk C."/>
        </authorList>
    </citation>
    <scope>NUCLEOTIDE SEQUENCE</scope>
    <source>
        <strain evidence="1">4287</strain>
    </source>
</reference>
<name>A0A0J9W7I5_FUSO4</name>
<accession>A0A0J9W7I5</accession>
<organism evidence="1 2">
    <name type="scientific">Fusarium oxysporum f. sp. lycopersici (strain 4287 / CBS 123668 / FGSC 9935 / NRRL 34936)</name>
    <name type="common">Fusarium vascular wilt of tomato</name>
    <dbReference type="NCBI Taxonomy" id="426428"/>
    <lineage>
        <taxon>Eukaryota</taxon>
        <taxon>Fungi</taxon>
        <taxon>Dikarya</taxon>
        <taxon>Ascomycota</taxon>
        <taxon>Pezizomycotina</taxon>
        <taxon>Sordariomycetes</taxon>
        <taxon>Hypocreomycetidae</taxon>
        <taxon>Hypocreales</taxon>
        <taxon>Nectriaceae</taxon>
        <taxon>Fusarium</taxon>
        <taxon>Fusarium oxysporum species complex</taxon>
    </lineage>
</organism>
<dbReference type="Proteomes" id="UP000009097">
    <property type="component" value="Unassembled WGS sequence"/>
</dbReference>